<dbReference type="GO" id="GO:0004560">
    <property type="term" value="F:alpha-L-fucosidase activity"/>
    <property type="evidence" value="ECO:0007669"/>
    <property type="project" value="TreeGrafter"/>
</dbReference>
<dbReference type="Gene3D" id="2.60.40.1180">
    <property type="entry name" value="Golgi alpha-mannosidase II"/>
    <property type="match status" value="1"/>
</dbReference>
<dbReference type="AlphaFoldDB" id="A0A420BK14"/>
<feature type="chain" id="PRO_5019320199" description="Glycosyl hydrolase family 95 catalytic domain-containing protein" evidence="1">
    <location>
        <begin position="27"/>
        <end position="763"/>
    </location>
</feature>
<dbReference type="GO" id="GO:0005975">
    <property type="term" value="P:carbohydrate metabolic process"/>
    <property type="evidence" value="ECO:0007669"/>
    <property type="project" value="InterPro"/>
</dbReference>
<accession>A0A420BK14</accession>
<proteinExistence type="predicted"/>
<dbReference type="Pfam" id="PF22124">
    <property type="entry name" value="Glyco_hydro_95_cat"/>
    <property type="match status" value="1"/>
</dbReference>
<dbReference type="PANTHER" id="PTHR31084:SF0">
    <property type="entry name" value="ALPHA-L-FUCOSIDASE 2"/>
    <property type="match status" value="1"/>
</dbReference>
<dbReference type="PANTHER" id="PTHR31084">
    <property type="entry name" value="ALPHA-L-FUCOSIDASE 2"/>
    <property type="match status" value="1"/>
</dbReference>
<name>A0A420BK14_SPHD1</name>
<dbReference type="Proteomes" id="UP000286246">
    <property type="component" value="Unassembled WGS sequence"/>
</dbReference>
<dbReference type="InterPro" id="IPR012341">
    <property type="entry name" value="6hp_glycosidase-like_sf"/>
</dbReference>
<feature type="signal peptide" evidence="1">
    <location>
        <begin position="1"/>
        <end position="26"/>
    </location>
</feature>
<dbReference type="InterPro" id="IPR054363">
    <property type="entry name" value="GH95_cat"/>
</dbReference>
<dbReference type="InterPro" id="IPR008928">
    <property type="entry name" value="6-hairpin_glycosidase_sf"/>
</dbReference>
<dbReference type="EMBL" id="RAPY01000001">
    <property type="protein sequence ID" value="RKE56965.1"/>
    <property type="molecule type" value="Genomic_DNA"/>
</dbReference>
<keyword evidence="1" id="KW-0732">Signal</keyword>
<dbReference type="SUPFAM" id="SSF48208">
    <property type="entry name" value="Six-hairpin glycosidases"/>
    <property type="match status" value="1"/>
</dbReference>
<evidence type="ECO:0000259" key="2">
    <source>
        <dbReference type="Pfam" id="PF22124"/>
    </source>
</evidence>
<gene>
    <name evidence="3" type="ORF">DFQ12_1839</name>
</gene>
<organism evidence="3 4">
    <name type="scientific">Sphingobacterium detergens</name>
    <dbReference type="NCBI Taxonomy" id="1145106"/>
    <lineage>
        <taxon>Bacteria</taxon>
        <taxon>Pseudomonadati</taxon>
        <taxon>Bacteroidota</taxon>
        <taxon>Sphingobacteriia</taxon>
        <taxon>Sphingobacteriales</taxon>
        <taxon>Sphingobacteriaceae</taxon>
        <taxon>Sphingobacterium</taxon>
    </lineage>
</organism>
<sequence length="763" mass="85327">MIKSSNLKIVFFACILSFCSSNMSIAQEALSKQGLLKKSKAIVSQYTTNFDQPPARIPSQVAVDAPLLGNGSTGVAIAGPPEKQSYYLARNDFWRLKSGFNESYPAVLGKVELSMPMLKKASYQVNVDLYTAIATSTFKSGDALLVIKSFVSAQNDCLILHLQNKGTLPINGQIDLLLPDKDQFKNNPPTEMLFPAVTKTEHGTNGTTLISRGFDTLVDIPTKAAAAGKILGRQQPTFNLKVGDSLTYVCALSSNFKNRDCAQAVLKTVNGLKAKKLRALENAHKKWWADFWAESYVEIPDKLIEKQYYRSHYLMGSCSRDTQFAPPIFGTWITKEIPNWNGDYHLNYNYMAPYYGLYSSNHLGAASSYEQPLLDFMERGKFYSKEIAGITDGLLYPVGIGPKGMETTRQNAIMENTFGGYIKGGQVEYQGLFFGQKSNVSYGVTNMATAFYTTYDRRYARKIYSYVRGAAQFWSSYVKKDANGRYVIFNDAIHEGTVGDSNPILSLGLARQTLQLAMDLSAYLNMDDQLALKWAEVKENLAVFPVQERNGKQVFRYTEKGPAWWNDNSLGIQHIFPAMQIDLESEQNLIDIARNTIEEMGRWSDNNGTNSFFPAAVRVGYSADRILQHLNQYSRHTYPNGFQLDNPHGIENCSTVPTTINQMLCGTHGAVLKLFPVWPKQQNALFANLRVNGAFLVSSNLRDGAVDYVEISSEQGQPLILDNPWPGKQVSCHKNGKKTWLMKGNRLQIDTKKGDHFYLVAVR</sequence>
<evidence type="ECO:0000313" key="4">
    <source>
        <dbReference type="Proteomes" id="UP000286246"/>
    </source>
</evidence>
<protein>
    <recommendedName>
        <fullName evidence="2">Glycosyl hydrolase family 95 catalytic domain-containing protein</fullName>
    </recommendedName>
</protein>
<dbReference type="Gene3D" id="1.50.10.10">
    <property type="match status" value="1"/>
</dbReference>
<keyword evidence="4" id="KW-1185">Reference proteome</keyword>
<comment type="caution">
    <text evidence="3">The sequence shown here is derived from an EMBL/GenBank/DDBJ whole genome shotgun (WGS) entry which is preliminary data.</text>
</comment>
<dbReference type="Gene3D" id="2.70.98.50">
    <property type="entry name" value="putative glycoside hydrolase family protein from bacillus halodurans"/>
    <property type="match status" value="1"/>
</dbReference>
<feature type="domain" description="Glycosyl hydrolase family 95 catalytic" evidence="2">
    <location>
        <begin position="302"/>
        <end position="664"/>
    </location>
</feature>
<reference evidence="3 4" key="1">
    <citation type="submission" date="2018-09" db="EMBL/GenBank/DDBJ databases">
        <title>Genomic Encyclopedia of Type Strains, Phase III (KMG-III): the genomes of soil and plant-associated and newly described type strains.</title>
        <authorList>
            <person name="Whitman W."/>
        </authorList>
    </citation>
    <scope>NUCLEOTIDE SEQUENCE [LARGE SCALE GENOMIC DNA]</scope>
    <source>
        <strain evidence="3 4">CECT 7938</strain>
    </source>
</reference>
<evidence type="ECO:0000256" key="1">
    <source>
        <dbReference type="SAM" id="SignalP"/>
    </source>
</evidence>
<evidence type="ECO:0000313" key="3">
    <source>
        <dbReference type="EMBL" id="RKE56965.1"/>
    </source>
</evidence>
<dbReference type="InterPro" id="IPR013780">
    <property type="entry name" value="Glyco_hydro_b"/>
</dbReference>